<proteinExistence type="predicted"/>
<evidence type="ECO:0000256" key="3">
    <source>
        <dbReference type="ARBA" id="ARBA00023004"/>
    </source>
</evidence>
<protein>
    <recommendedName>
        <fullName evidence="4">Cytochrome c domain-containing protein</fullName>
    </recommendedName>
</protein>
<evidence type="ECO:0000256" key="2">
    <source>
        <dbReference type="ARBA" id="ARBA00022723"/>
    </source>
</evidence>
<evidence type="ECO:0000313" key="6">
    <source>
        <dbReference type="Proteomes" id="UP000002402"/>
    </source>
</evidence>
<dbReference type="GO" id="GO:0046872">
    <property type="term" value="F:metal ion binding"/>
    <property type="evidence" value="ECO:0007669"/>
    <property type="project" value="UniProtKB-KW"/>
</dbReference>
<dbReference type="InterPro" id="IPR036909">
    <property type="entry name" value="Cyt_c-like_dom_sf"/>
</dbReference>
<dbReference type="Gene3D" id="1.10.760.10">
    <property type="entry name" value="Cytochrome c-like domain"/>
    <property type="match status" value="1"/>
</dbReference>
<dbReference type="HOGENOM" id="CLU_2618333_0_0_7"/>
<sequence>MGISCNMCHPDASNTHPETYPKYQVQLGRVALLRDMINWCIENPARGRPLADGDPRMRAMEAYIYAKRKGVKLDSGKK</sequence>
<dbReference type="InterPro" id="IPR009056">
    <property type="entry name" value="Cyt_c-like_dom"/>
</dbReference>
<dbReference type="eggNOG" id="COG3258">
    <property type="taxonomic scope" value="Bacteria"/>
</dbReference>
<evidence type="ECO:0000256" key="1">
    <source>
        <dbReference type="ARBA" id="ARBA00022617"/>
    </source>
</evidence>
<keyword evidence="6" id="KW-1185">Reference proteome</keyword>
<organism evidence="5 6">
    <name type="scientific">Myxococcus xanthus (strain DK1622)</name>
    <dbReference type="NCBI Taxonomy" id="246197"/>
    <lineage>
        <taxon>Bacteria</taxon>
        <taxon>Pseudomonadati</taxon>
        <taxon>Myxococcota</taxon>
        <taxon>Myxococcia</taxon>
        <taxon>Myxococcales</taxon>
        <taxon>Cystobacterineae</taxon>
        <taxon>Myxococcaceae</taxon>
        <taxon>Myxococcus</taxon>
    </lineage>
</organism>
<dbReference type="EMBL" id="CP000113">
    <property type="protein sequence ID" value="ABF87015.1"/>
    <property type="molecule type" value="Genomic_DNA"/>
</dbReference>
<keyword evidence="3" id="KW-0408">Iron</keyword>
<keyword evidence="1" id="KW-0349">Heme</keyword>
<dbReference type="STRING" id="246197.MXAN_6815"/>
<dbReference type="Proteomes" id="UP000002402">
    <property type="component" value="Chromosome"/>
</dbReference>
<evidence type="ECO:0000259" key="4">
    <source>
        <dbReference type="Pfam" id="PF21342"/>
    </source>
</evidence>
<keyword evidence="2" id="KW-0479">Metal-binding</keyword>
<accession>Q1CXE1</accession>
<dbReference type="KEGG" id="mxa:MXAN_6815"/>
<evidence type="ECO:0000313" key="5">
    <source>
        <dbReference type="EMBL" id="ABF87015.1"/>
    </source>
</evidence>
<gene>
    <name evidence="5" type="ordered locus">MXAN_6815</name>
</gene>
<reference evidence="5 6" key="1">
    <citation type="journal article" date="2006" name="Proc. Natl. Acad. Sci. U.S.A.">
        <title>Evolution of sensory complexity recorded in a myxobacterial genome.</title>
        <authorList>
            <person name="Goldman B.S."/>
            <person name="Nierman W.C."/>
            <person name="Kaiser D."/>
            <person name="Slater S.C."/>
            <person name="Durkin A.S."/>
            <person name="Eisen J.A."/>
            <person name="Ronning C.M."/>
            <person name="Barbazuk W.B."/>
            <person name="Blanchard M."/>
            <person name="Field C."/>
            <person name="Halling C."/>
            <person name="Hinkle G."/>
            <person name="Iartchuk O."/>
            <person name="Kim H.S."/>
            <person name="Mackenzie C."/>
            <person name="Madupu R."/>
            <person name="Miller N."/>
            <person name="Shvartsbeyn A."/>
            <person name="Sullivan S.A."/>
            <person name="Vaudin M."/>
            <person name="Wiegand R."/>
            <person name="Kaplan H.B."/>
        </authorList>
    </citation>
    <scope>NUCLEOTIDE SEQUENCE [LARGE SCALE GENOMIC DNA]</scope>
    <source>
        <strain evidence="6">DK1622</strain>
    </source>
</reference>
<dbReference type="SUPFAM" id="SSF46626">
    <property type="entry name" value="Cytochrome c"/>
    <property type="match status" value="1"/>
</dbReference>
<name>Q1CXE1_MYXXD</name>
<feature type="domain" description="Cytochrome c" evidence="4">
    <location>
        <begin position="2"/>
        <end position="72"/>
    </location>
</feature>
<dbReference type="Pfam" id="PF21342">
    <property type="entry name" value="SoxA-TsdA_cyt-c"/>
    <property type="match status" value="1"/>
</dbReference>
<dbReference type="GO" id="GO:0009055">
    <property type="term" value="F:electron transfer activity"/>
    <property type="evidence" value="ECO:0007669"/>
    <property type="project" value="InterPro"/>
</dbReference>
<dbReference type="AlphaFoldDB" id="Q1CXE1"/>
<dbReference type="GO" id="GO:0020037">
    <property type="term" value="F:heme binding"/>
    <property type="evidence" value="ECO:0007669"/>
    <property type="project" value="InterPro"/>
</dbReference>
<dbReference type="EnsemblBacteria" id="ABF87015">
    <property type="protein sequence ID" value="ABF87015"/>
    <property type="gene ID" value="MXAN_6815"/>
</dbReference>